<comment type="caution">
    <text evidence="5">The sequence shown here is derived from an EMBL/GenBank/DDBJ whole genome shotgun (WGS) entry which is preliminary data.</text>
</comment>
<dbReference type="Gene3D" id="2.30.110.50">
    <property type="match status" value="1"/>
</dbReference>
<dbReference type="Pfam" id="PF05954">
    <property type="entry name" value="Phage_GPD"/>
    <property type="match status" value="1"/>
</dbReference>
<dbReference type="NCBIfam" id="TIGR01646">
    <property type="entry name" value="vgr_GE"/>
    <property type="match status" value="1"/>
</dbReference>
<reference evidence="5 6" key="1">
    <citation type="submission" date="2018-01" db="EMBL/GenBank/DDBJ databases">
        <title>Whole genome sequencing of Histamine producing bacteria.</title>
        <authorList>
            <person name="Butler K."/>
        </authorList>
    </citation>
    <scope>NUCLEOTIDE SEQUENCE [LARGE SCALE GENOMIC DNA]</scope>
    <source>
        <strain evidence="5 6">JCM 12947</strain>
    </source>
</reference>
<dbReference type="SUPFAM" id="SSF69255">
    <property type="entry name" value="gp5 N-terminal domain-like"/>
    <property type="match status" value="1"/>
</dbReference>
<evidence type="ECO:0000256" key="2">
    <source>
        <dbReference type="SAM" id="MobiDB-lite"/>
    </source>
</evidence>
<organism evidence="5 6">
    <name type="scientific">Photobacterium frigidiphilum</name>
    <dbReference type="NCBI Taxonomy" id="264736"/>
    <lineage>
        <taxon>Bacteria</taxon>
        <taxon>Pseudomonadati</taxon>
        <taxon>Pseudomonadota</taxon>
        <taxon>Gammaproteobacteria</taxon>
        <taxon>Vibrionales</taxon>
        <taxon>Vibrionaceae</taxon>
        <taxon>Photobacterium</taxon>
    </lineage>
</organism>
<dbReference type="NCBIfam" id="TIGR03361">
    <property type="entry name" value="VI_Rhs_Vgr"/>
    <property type="match status" value="1"/>
</dbReference>
<comment type="similarity">
    <text evidence="1">Belongs to the VgrG protein family.</text>
</comment>
<dbReference type="Gene3D" id="2.40.50.230">
    <property type="entry name" value="Gp5 N-terminal domain"/>
    <property type="match status" value="1"/>
</dbReference>
<dbReference type="Proteomes" id="UP000240987">
    <property type="component" value="Unassembled WGS sequence"/>
</dbReference>
<evidence type="ECO:0000313" key="5">
    <source>
        <dbReference type="EMBL" id="PSU48969.1"/>
    </source>
</evidence>
<dbReference type="Pfam" id="PF22178">
    <property type="entry name" value="Gp5_trimer_C"/>
    <property type="match status" value="1"/>
</dbReference>
<evidence type="ECO:0000259" key="3">
    <source>
        <dbReference type="Pfam" id="PF04717"/>
    </source>
</evidence>
<evidence type="ECO:0000259" key="4">
    <source>
        <dbReference type="Pfam" id="PF22178"/>
    </source>
</evidence>
<feature type="domain" description="Gp5/Type VI secretion system Vgr protein OB-fold" evidence="3">
    <location>
        <begin position="378"/>
        <end position="446"/>
    </location>
</feature>
<evidence type="ECO:0000256" key="1">
    <source>
        <dbReference type="ARBA" id="ARBA00005558"/>
    </source>
</evidence>
<dbReference type="SUPFAM" id="SSF69279">
    <property type="entry name" value="Phage tail proteins"/>
    <property type="match status" value="2"/>
</dbReference>
<dbReference type="InterPro" id="IPR006531">
    <property type="entry name" value="Gp5/Vgr_OB"/>
</dbReference>
<dbReference type="InterPro" id="IPR054030">
    <property type="entry name" value="Gp5_Vgr_C"/>
</dbReference>
<sequence length="663" mass="73233">MINDELSYNTRPLQVKLSNSQIYVASKFESKNSLSQGSQMTLSVAANDEIDSSILGKNITISYKQESSTRVFVGLATSIELSGYNIEKSLYFYEIEAQDPLSLLHFRMNRQVFQNMTTKQILNSLFGDSSFSSFFKFSVSGAGKKHDYCIQLDESDLCFVQRLLAEEGWHYHLDSSGNKPTIVIGDSNQTFKSIDNEKLYFRDGSQSSNYQLSNWKVKTKVGTAKLTLADHNQELAEVFDTGIRKSARNESPAALSSYHYGQGFEDKSDIRNAVKRQMEAIDGRKVVASATSTISNLSCGAKFKLDKHPVPSLNQEYLVTQITHYITTDESGRNVCYENHFQCCDVKTPYRPAYIHYPIAQQIHTATVTGPKNEEIYRDKLGRIKVQFHWDLVGKNDENTSCWIPVSQGIASKGFGVHFLPRVGDEVLIQYIDGNPNRPVIMGSIYNKTNTPAYSSASQSGIKTRTTPKGSSKQGNELRFEDQKDKEHIYLHAEKDLLIDTNNDLTTTVKGKVTSTIEKSAELIAKENISITTEKQLLMNSKENLSAKSDKDLQLESGANSELKAKSSVIVDGSKISITGKSKIELKVGASKIEISASGIKLDAPQISINGKGKTEIKAAMVSIEGKGKTDVKGTLVTLNGSAMTQVKAGAMVQIQGAIAKVN</sequence>
<dbReference type="OrthoDB" id="9762420at2"/>
<dbReference type="InterPro" id="IPR006533">
    <property type="entry name" value="T6SS_Vgr_RhsGE"/>
</dbReference>
<name>A0A2T3JJA6_9GAMM</name>
<protein>
    <submittedName>
        <fullName evidence="5">Type VI secretion system tip protein VgrG</fullName>
    </submittedName>
</protein>
<gene>
    <name evidence="5" type="ORF">C9J12_10535</name>
</gene>
<dbReference type="RefSeq" id="WP_107242716.1">
    <property type="nucleotide sequence ID" value="NZ_PYMJ01000008.1"/>
</dbReference>
<keyword evidence="6" id="KW-1185">Reference proteome</keyword>
<dbReference type="Pfam" id="PF04717">
    <property type="entry name" value="Phage_base_V"/>
    <property type="match status" value="1"/>
</dbReference>
<dbReference type="InterPro" id="IPR037026">
    <property type="entry name" value="Vgr_OB-fold_dom_sf"/>
</dbReference>
<feature type="compositionally biased region" description="Polar residues" evidence="2">
    <location>
        <begin position="453"/>
        <end position="475"/>
    </location>
</feature>
<dbReference type="InterPro" id="IPR017847">
    <property type="entry name" value="T6SS_RhsGE_Vgr_subset"/>
</dbReference>
<dbReference type="Gene3D" id="3.55.50.10">
    <property type="entry name" value="Baseplate protein-like domains"/>
    <property type="match status" value="1"/>
</dbReference>
<feature type="region of interest" description="Disordered" evidence="2">
    <location>
        <begin position="453"/>
        <end position="481"/>
    </location>
</feature>
<dbReference type="AlphaFoldDB" id="A0A2T3JJA6"/>
<accession>A0A2T3JJA6</accession>
<evidence type="ECO:0000313" key="6">
    <source>
        <dbReference type="Proteomes" id="UP000240987"/>
    </source>
</evidence>
<dbReference type="SUPFAM" id="SSF69349">
    <property type="entry name" value="Phage fibre proteins"/>
    <property type="match status" value="1"/>
</dbReference>
<dbReference type="Gene3D" id="4.10.220.110">
    <property type="match status" value="1"/>
</dbReference>
<proteinExistence type="inferred from homology"/>
<feature type="domain" description="Gp5/Type VI secretion system Vgr C-terminal trimerisation" evidence="4">
    <location>
        <begin position="460"/>
        <end position="566"/>
    </location>
</feature>
<dbReference type="EMBL" id="PYMJ01000008">
    <property type="protein sequence ID" value="PSU48969.1"/>
    <property type="molecule type" value="Genomic_DNA"/>
</dbReference>